<reference evidence="2 3" key="1">
    <citation type="submission" date="2014-04" db="EMBL/GenBank/DDBJ databases">
        <title>Evolutionary Origins and Diversification of the Mycorrhizal Mutualists.</title>
        <authorList>
            <consortium name="DOE Joint Genome Institute"/>
            <consortium name="Mycorrhizal Genomics Consortium"/>
            <person name="Kohler A."/>
            <person name="Kuo A."/>
            <person name="Nagy L.G."/>
            <person name="Floudas D."/>
            <person name="Copeland A."/>
            <person name="Barry K.W."/>
            <person name="Cichocki N."/>
            <person name="Veneault-Fourrey C."/>
            <person name="LaButti K."/>
            <person name="Lindquist E.A."/>
            <person name="Lipzen A."/>
            <person name="Lundell T."/>
            <person name="Morin E."/>
            <person name="Murat C."/>
            <person name="Riley R."/>
            <person name="Ohm R."/>
            <person name="Sun H."/>
            <person name="Tunlid A."/>
            <person name="Henrissat B."/>
            <person name="Grigoriev I.V."/>
            <person name="Hibbett D.S."/>
            <person name="Martin F."/>
        </authorList>
    </citation>
    <scope>NUCLEOTIDE SEQUENCE [LARGE SCALE GENOMIC DNA]</scope>
    <source>
        <strain evidence="2 3">FD-317 M1</strain>
    </source>
</reference>
<feature type="transmembrane region" description="Helical" evidence="1">
    <location>
        <begin position="60"/>
        <end position="80"/>
    </location>
</feature>
<keyword evidence="1" id="KW-1133">Transmembrane helix</keyword>
<keyword evidence="1" id="KW-0472">Membrane</keyword>
<proteinExistence type="predicted"/>
<dbReference type="Proteomes" id="UP000053593">
    <property type="component" value="Unassembled WGS sequence"/>
</dbReference>
<evidence type="ECO:0000256" key="1">
    <source>
        <dbReference type="SAM" id="Phobius"/>
    </source>
</evidence>
<evidence type="ECO:0000313" key="2">
    <source>
        <dbReference type="EMBL" id="KIK55271.1"/>
    </source>
</evidence>
<feature type="transmembrane region" description="Helical" evidence="1">
    <location>
        <begin position="6"/>
        <end position="26"/>
    </location>
</feature>
<protein>
    <submittedName>
        <fullName evidence="2">Uncharacterized protein</fullName>
    </submittedName>
</protein>
<sequence length="97" mass="11556">MFFFLCLIFGFDSCATCCFFVFCFLFPKHVYTYILRSLNLVKNPGFNPNLLISRISIRTYLTYLHSVTFFLLLSSSWSYIREFIQRFVVNSVQLIDF</sequence>
<evidence type="ECO:0000313" key="3">
    <source>
        <dbReference type="Proteomes" id="UP000053593"/>
    </source>
</evidence>
<dbReference type="AlphaFoldDB" id="A0A0D0BKJ6"/>
<name>A0A0D0BKJ6_9AGAR</name>
<organism evidence="2 3">
    <name type="scientific">Collybiopsis luxurians FD-317 M1</name>
    <dbReference type="NCBI Taxonomy" id="944289"/>
    <lineage>
        <taxon>Eukaryota</taxon>
        <taxon>Fungi</taxon>
        <taxon>Dikarya</taxon>
        <taxon>Basidiomycota</taxon>
        <taxon>Agaricomycotina</taxon>
        <taxon>Agaricomycetes</taxon>
        <taxon>Agaricomycetidae</taxon>
        <taxon>Agaricales</taxon>
        <taxon>Marasmiineae</taxon>
        <taxon>Omphalotaceae</taxon>
        <taxon>Collybiopsis</taxon>
        <taxon>Collybiopsis luxurians</taxon>
    </lineage>
</organism>
<dbReference type="HOGENOM" id="CLU_2346922_0_0_1"/>
<keyword evidence="3" id="KW-1185">Reference proteome</keyword>
<dbReference type="EMBL" id="KN834808">
    <property type="protein sequence ID" value="KIK55271.1"/>
    <property type="molecule type" value="Genomic_DNA"/>
</dbReference>
<keyword evidence="1" id="KW-0812">Transmembrane</keyword>
<gene>
    <name evidence="2" type="ORF">GYMLUDRAFT_879718</name>
</gene>
<accession>A0A0D0BKJ6</accession>